<dbReference type="EMBL" id="BGZK01001900">
    <property type="protein sequence ID" value="GBP88006.1"/>
    <property type="molecule type" value="Genomic_DNA"/>
</dbReference>
<dbReference type="Proteomes" id="UP000299102">
    <property type="component" value="Unassembled WGS sequence"/>
</dbReference>
<dbReference type="AlphaFoldDB" id="A0A4C1ZJU5"/>
<proteinExistence type="predicted"/>
<evidence type="ECO:0000313" key="1">
    <source>
        <dbReference type="EMBL" id="GBP88006.1"/>
    </source>
</evidence>
<comment type="caution">
    <text evidence="2">The sequence shown here is derived from an EMBL/GenBank/DDBJ whole genome shotgun (WGS) entry which is preliminary data.</text>
</comment>
<accession>A0A4C1ZJU5</accession>
<evidence type="ECO:0000313" key="2">
    <source>
        <dbReference type="EMBL" id="GBP88028.1"/>
    </source>
</evidence>
<sequence>MGRSLALLVSFLRGIIQKVDVNGERSSRSTVNMGVLLACYSPLTLESASPLRISIQRMYLRMCLVGMKRVRYLSIPWNQYSILWIEIRGGKTDSRVSDVPSVGSRATGCHFSRVFQSSRVLGALSRQPSSFVLGSRGRGGLSRAKTE</sequence>
<gene>
    <name evidence="1" type="ORF">EVAR_60011_1</name>
    <name evidence="2" type="ORF">EVAR_60033_1</name>
</gene>
<keyword evidence="3" id="KW-1185">Reference proteome</keyword>
<organism evidence="2 3">
    <name type="scientific">Eumeta variegata</name>
    <name type="common">Bagworm moth</name>
    <name type="synonym">Eumeta japonica</name>
    <dbReference type="NCBI Taxonomy" id="151549"/>
    <lineage>
        <taxon>Eukaryota</taxon>
        <taxon>Metazoa</taxon>
        <taxon>Ecdysozoa</taxon>
        <taxon>Arthropoda</taxon>
        <taxon>Hexapoda</taxon>
        <taxon>Insecta</taxon>
        <taxon>Pterygota</taxon>
        <taxon>Neoptera</taxon>
        <taxon>Endopterygota</taxon>
        <taxon>Lepidoptera</taxon>
        <taxon>Glossata</taxon>
        <taxon>Ditrysia</taxon>
        <taxon>Tineoidea</taxon>
        <taxon>Psychidae</taxon>
        <taxon>Oiketicinae</taxon>
        <taxon>Eumeta</taxon>
    </lineage>
</organism>
<dbReference type="OrthoDB" id="414730at2759"/>
<evidence type="ECO:0000313" key="3">
    <source>
        <dbReference type="Proteomes" id="UP000299102"/>
    </source>
</evidence>
<dbReference type="EMBL" id="BGZK01001900">
    <property type="protein sequence ID" value="GBP88028.1"/>
    <property type="molecule type" value="Genomic_DNA"/>
</dbReference>
<reference evidence="2 3" key="1">
    <citation type="journal article" date="2019" name="Commun. Biol.">
        <title>The bagworm genome reveals a unique fibroin gene that provides high tensile strength.</title>
        <authorList>
            <person name="Kono N."/>
            <person name="Nakamura H."/>
            <person name="Ohtoshi R."/>
            <person name="Tomita M."/>
            <person name="Numata K."/>
            <person name="Arakawa K."/>
        </authorList>
    </citation>
    <scope>NUCLEOTIDE SEQUENCE [LARGE SCALE GENOMIC DNA]</scope>
</reference>
<protein>
    <submittedName>
        <fullName evidence="2">Uncharacterized protein</fullName>
    </submittedName>
</protein>
<name>A0A4C1ZJU5_EUMVA</name>